<evidence type="ECO:0000313" key="4">
    <source>
        <dbReference type="EMBL" id="EQD41314.1"/>
    </source>
</evidence>
<evidence type="ECO:0000256" key="2">
    <source>
        <dbReference type="ARBA" id="ARBA00022679"/>
    </source>
</evidence>
<dbReference type="GO" id="GO:0005829">
    <property type="term" value="C:cytosol"/>
    <property type="evidence" value="ECO:0007669"/>
    <property type="project" value="TreeGrafter"/>
</dbReference>
<name>T1AKM2_9ZZZZ</name>
<dbReference type="EMBL" id="AUZY01009692">
    <property type="protein sequence ID" value="EQD41314.1"/>
    <property type="molecule type" value="Genomic_DNA"/>
</dbReference>
<feature type="domain" description="Glycosyl transferase family 3" evidence="3">
    <location>
        <begin position="1"/>
        <end position="60"/>
    </location>
</feature>
<protein>
    <submittedName>
        <fullName evidence="4">Glycosyl transferase, family 3 domain protein</fullName>
        <ecNumber evidence="4">2.4.2.-</ecNumber>
    </submittedName>
</protein>
<comment type="caution">
    <text evidence="4">The sequence shown here is derived from an EMBL/GenBank/DDBJ whole genome shotgun (WGS) entry which is preliminary data.</text>
</comment>
<dbReference type="InterPro" id="IPR005940">
    <property type="entry name" value="Anthranilate_Pribosyl_Tfrase"/>
</dbReference>
<dbReference type="InterPro" id="IPR035902">
    <property type="entry name" value="Nuc_phospho_transferase"/>
</dbReference>
<dbReference type="EC" id="2.4.2.-" evidence="4"/>
<evidence type="ECO:0000256" key="1">
    <source>
        <dbReference type="ARBA" id="ARBA00022676"/>
    </source>
</evidence>
<keyword evidence="1 4" id="KW-0328">Glycosyltransferase</keyword>
<dbReference type="PANTHER" id="PTHR43285:SF2">
    <property type="entry name" value="ANTHRANILATE PHOSPHORIBOSYLTRANSFERASE"/>
    <property type="match status" value="1"/>
</dbReference>
<dbReference type="Gene3D" id="3.40.1030.10">
    <property type="entry name" value="Nucleoside phosphorylase/phosphoribosyltransferase catalytic domain"/>
    <property type="match status" value="1"/>
</dbReference>
<dbReference type="SUPFAM" id="SSF52418">
    <property type="entry name" value="Nucleoside phosphorylase/phosphoribosyltransferase catalytic domain"/>
    <property type="match status" value="1"/>
</dbReference>
<sequence length="60" mass="6013">MVAGAGLPVAKHGNRAASSRCGSADVLEALGVVIDLGPEEVATCVEEAGMGFMFAPAFHP</sequence>
<reference evidence="4" key="2">
    <citation type="journal article" date="2014" name="ISME J.">
        <title>Microbial stratification in low pH oxic and suboxic macroscopic growths along an acid mine drainage.</title>
        <authorList>
            <person name="Mendez-Garcia C."/>
            <person name="Mesa V."/>
            <person name="Sprenger R.R."/>
            <person name="Richter M."/>
            <person name="Diez M.S."/>
            <person name="Solano J."/>
            <person name="Bargiela R."/>
            <person name="Golyshina O.V."/>
            <person name="Manteca A."/>
            <person name="Ramos J.L."/>
            <person name="Gallego J.R."/>
            <person name="Llorente I."/>
            <person name="Martins Dos Santos V.A."/>
            <person name="Jensen O.N."/>
            <person name="Pelaez A.I."/>
            <person name="Sanchez J."/>
            <person name="Ferrer M."/>
        </authorList>
    </citation>
    <scope>NUCLEOTIDE SEQUENCE</scope>
</reference>
<dbReference type="AlphaFoldDB" id="T1AKM2"/>
<dbReference type="GO" id="GO:0004048">
    <property type="term" value="F:anthranilate phosphoribosyltransferase activity"/>
    <property type="evidence" value="ECO:0007669"/>
    <property type="project" value="InterPro"/>
</dbReference>
<evidence type="ECO:0000259" key="3">
    <source>
        <dbReference type="Pfam" id="PF00591"/>
    </source>
</evidence>
<dbReference type="Pfam" id="PF00591">
    <property type="entry name" value="Glycos_transf_3"/>
    <property type="match status" value="1"/>
</dbReference>
<dbReference type="InterPro" id="IPR000312">
    <property type="entry name" value="Glycosyl_Trfase_fam3"/>
</dbReference>
<organism evidence="4">
    <name type="scientific">mine drainage metagenome</name>
    <dbReference type="NCBI Taxonomy" id="410659"/>
    <lineage>
        <taxon>unclassified sequences</taxon>
        <taxon>metagenomes</taxon>
        <taxon>ecological metagenomes</taxon>
    </lineage>
</organism>
<gene>
    <name evidence="4" type="ORF">B1B_14605</name>
</gene>
<dbReference type="PANTHER" id="PTHR43285">
    <property type="entry name" value="ANTHRANILATE PHOSPHORIBOSYLTRANSFERASE"/>
    <property type="match status" value="1"/>
</dbReference>
<keyword evidence="2 4" id="KW-0808">Transferase</keyword>
<proteinExistence type="predicted"/>
<reference evidence="4" key="1">
    <citation type="submission" date="2013-08" db="EMBL/GenBank/DDBJ databases">
        <authorList>
            <person name="Mendez C."/>
            <person name="Richter M."/>
            <person name="Ferrer M."/>
            <person name="Sanchez J."/>
        </authorList>
    </citation>
    <scope>NUCLEOTIDE SEQUENCE</scope>
</reference>
<dbReference type="GO" id="GO:0000162">
    <property type="term" value="P:L-tryptophan biosynthetic process"/>
    <property type="evidence" value="ECO:0007669"/>
    <property type="project" value="InterPro"/>
</dbReference>
<accession>T1AKM2</accession>
<feature type="non-terminal residue" evidence="4">
    <location>
        <position position="60"/>
    </location>
</feature>